<dbReference type="InterPro" id="IPR042097">
    <property type="entry name" value="Aminopeptidase_N-like_N_sf"/>
</dbReference>
<dbReference type="Gene3D" id="2.60.40.4070">
    <property type="match status" value="1"/>
</dbReference>
<dbReference type="PANTHER" id="PTHR11533:SF174">
    <property type="entry name" value="PUROMYCIN-SENSITIVE AMINOPEPTIDASE-RELATED"/>
    <property type="match status" value="1"/>
</dbReference>
<dbReference type="InterPro" id="IPR050344">
    <property type="entry name" value="Peptidase_M1_aminopeptidases"/>
</dbReference>
<dbReference type="PANTHER" id="PTHR11533">
    <property type="entry name" value="PROTEASE M1 ZINC METALLOPROTEASE"/>
    <property type="match status" value="1"/>
</dbReference>
<keyword evidence="10" id="KW-0862">Zinc</keyword>
<comment type="similarity">
    <text evidence="3">Belongs to the peptidase M1 family.</text>
</comment>
<dbReference type="InterPro" id="IPR014782">
    <property type="entry name" value="Peptidase_M1_dom"/>
</dbReference>
<keyword evidence="7" id="KW-0645">Protease</keyword>
<evidence type="ECO:0000256" key="5">
    <source>
        <dbReference type="ARBA" id="ARBA00015611"/>
    </source>
</evidence>
<dbReference type="GO" id="GO:0043171">
    <property type="term" value="P:peptide catabolic process"/>
    <property type="evidence" value="ECO:0007669"/>
    <property type="project" value="TreeGrafter"/>
</dbReference>
<dbReference type="NCBIfam" id="TIGR04183">
    <property type="entry name" value="Por_Secre_tail"/>
    <property type="match status" value="1"/>
</dbReference>
<dbReference type="GO" id="GO:0070006">
    <property type="term" value="F:metalloaminopeptidase activity"/>
    <property type="evidence" value="ECO:0007669"/>
    <property type="project" value="TreeGrafter"/>
</dbReference>
<evidence type="ECO:0000256" key="7">
    <source>
        <dbReference type="ARBA" id="ARBA00022670"/>
    </source>
</evidence>
<feature type="domain" description="Peptidase M1 membrane alanine aminopeptidase" evidence="13">
    <location>
        <begin position="330"/>
        <end position="476"/>
    </location>
</feature>
<comment type="caution">
    <text evidence="15">The sequence shown here is derived from an EMBL/GenBank/DDBJ whole genome shotgun (WGS) entry which is preliminary data.</text>
</comment>
<evidence type="ECO:0000256" key="3">
    <source>
        <dbReference type="ARBA" id="ARBA00010136"/>
    </source>
</evidence>
<keyword evidence="6" id="KW-0031">Aminopeptidase</keyword>
<dbReference type="Gene3D" id="1.10.390.10">
    <property type="entry name" value="Neutral Protease Domain 2"/>
    <property type="match status" value="1"/>
</dbReference>
<feature type="chain" id="PRO_5031448658" description="Aminopeptidase N" evidence="12">
    <location>
        <begin position="23"/>
        <end position="672"/>
    </location>
</feature>
<dbReference type="Proteomes" id="UP000885779">
    <property type="component" value="Unassembled WGS sequence"/>
</dbReference>
<evidence type="ECO:0000256" key="4">
    <source>
        <dbReference type="ARBA" id="ARBA00012564"/>
    </source>
</evidence>
<evidence type="ECO:0000259" key="13">
    <source>
        <dbReference type="Pfam" id="PF01433"/>
    </source>
</evidence>
<dbReference type="GO" id="GO:0006508">
    <property type="term" value="P:proteolysis"/>
    <property type="evidence" value="ECO:0007669"/>
    <property type="project" value="UniProtKB-KW"/>
</dbReference>
<dbReference type="Gene3D" id="2.60.40.1730">
    <property type="entry name" value="tricorn interacting facor f3 domain"/>
    <property type="match status" value="1"/>
</dbReference>
<protein>
    <recommendedName>
        <fullName evidence="5">Aminopeptidase N</fullName>
        <ecNumber evidence="4">3.4.11.2</ecNumber>
    </recommendedName>
</protein>
<dbReference type="Pfam" id="PF01433">
    <property type="entry name" value="Peptidase_M1"/>
    <property type="match status" value="1"/>
</dbReference>
<name>A0A7V4WUQ5_CALAY</name>
<feature type="signal peptide" evidence="12">
    <location>
        <begin position="1"/>
        <end position="22"/>
    </location>
</feature>
<evidence type="ECO:0000259" key="14">
    <source>
        <dbReference type="Pfam" id="PF17900"/>
    </source>
</evidence>
<feature type="domain" description="Aminopeptidase N-like N-terminal" evidence="14">
    <location>
        <begin position="65"/>
        <end position="237"/>
    </location>
</feature>
<dbReference type="PRINTS" id="PR00756">
    <property type="entry name" value="ALADIPTASE"/>
</dbReference>
<evidence type="ECO:0000256" key="9">
    <source>
        <dbReference type="ARBA" id="ARBA00022801"/>
    </source>
</evidence>
<evidence type="ECO:0000256" key="11">
    <source>
        <dbReference type="ARBA" id="ARBA00023049"/>
    </source>
</evidence>
<evidence type="ECO:0000256" key="12">
    <source>
        <dbReference type="SAM" id="SignalP"/>
    </source>
</evidence>
<accession>A0A7V4WUQ5</accession>
<evidence type="ECO:0000256" key="2">
    <source>
        <dbReference type="ARBA" id="ARBA00001947"/>
    </source>
</evidence>
<dbReference type="GO" id="GO:0005737">
    <property type="term" value="C:cytoplasm"/>
    <property type="evidence" value="ECO:0007669"/>
    <property type="project" value="TreeGrafter"/>
</dbReference>
<proteinExistence type="inferred from homology"/>
<dbReference type="InterPro" id="IPR045357">
    <property type="entry name" value="Aminopeptidase_N-like_N"/>
</dbReference>
<dbReference type="GO" id="GO:0005615">
    <property type="term" value="C:extracellular space"/>
    <property type="evidence" value="ECO:0007669"/>
    <property type="project" value="TreeGrafter"/>
</dbReference>
<dbReference type="AlphaFoldDB" id="A0A7V4WUQ5"/>
<evidence type="ECO:0000256" key="1">
    <source>
        <dbReference type="ARBA" id="ARBA00000098"/>
    </source>
</evidence>
<comment type="catalytic activity">
    <reaction evidence="1">
        <text>Release of an N-terminal amino acid, Xaa-|-Yaa- from a peptide, amide or arylamide. Xaa is preferably Ala, but may be most amino acids including Pro (slow action). When a terminal hydrophobic residue is followed by a prolyl residue, the two may be released as an intact Xaa-Pro dipeptide.</text>
        <dbReference type="EC" id="3.4.11.2"/>
    </reaction>
</comment>
<dbReference type="SUPFAM" id="SSF55486">
    <property type="entry name" value="Metalloproteases ('zincins'), catalytic domain"/>
    <property type="match status" value="1"/>
</dbReference>
<dbReference type="SUPFAM" id="SSF63737">
    <property type="entry name" value="Leukotriene A4 hydrolase N-terminal domain"/>
    <property type="match status" value="1"/>
</dbReference>
<keyword evidence="9" id="KW-0378">Hydrolase</keyword>
<dbReference type="InterPro" id="IPR027268">
    <property type="entry name" value="Peptidase_M4/M1_CTD_sf"/>
</dbReference>
<evidence type="ECO:0000256" key="6">
    <source>
        <dbReference type="ARBA" id="ARBA00022438"/>
    </source>
</evidence>
<keyword evidence="12" id="KW-0732">Signal</keyword>
<evidence type="ECO:0000256" key="10">
    <source>
        <dbReference type="ARBA" id="ARBA00022833"/>
    </source>
</evidence>
<dbReference type="GO" id="GO:0016020">
    <property type="term" value="C:membrane"/>
    <property type="evidence" value="ECO:0007669"/>
    <property type="project" value="TreeGrafter"/>
</dbReference>
<dbReference type="Pfam" id="PF17900">
    <property type="entry name" value="Peptidase_M1_N"/>
    <property type="match status" value="1"/>
</dbReference>
<keyword evidence="8" id="KW-0479">Metal-binding</keyword>
<dbReference type="InterPro" id="IPR026444">
    <property type="entry name" value="Secre_tail"/>
</dbReference>
<dbReference type="EMBL" id="DRQG01000072">
    <property type="protein sequence ID" value="HGY55579.1"/>
    <property type="molecule type" value="Genomic_DNA"/>
</dbReference>
<dbReference type="GO" id="GO:0042277">
    <property type="term" value="F:peptide binding"/>
    <property type="evidence" value="ECO:0007669"/>
    <property type="project" value="TreeGrafter"/>
</dbReference>
<sequence length="672" mass="77996">MKMFVYSIVLSLLFCFEQAVLSQPYLPVPEDDALLEHKQRLVAAFQKRMQEQHTLAPGQSNFDALYYKLEIDIHYDPNFIEGSVTGRFRVLQQPADTLRLDFDDGMQVKTVSEAAVSFQHNGQILSLALDRTYQPGEIVSVRISYSGKPSNQGFGYFSFRSMPDGSPQVWSLSEPYGAKYWWPCKDTPTDKPDSVDFIIGAPTGQLAASNGVLRDVVSIDSMTYFHWHESYPIATYLVSLAVGNYEHFQEYYHYGQADSMLLDYYVYPGYTDKGKDAFKDMSDYLDALSHYFGPYPFLREKYGQVQFGWGGGMEHQTMTSIGGVHPNYWSLYVHELGHQWFGDAVTCASWQEIWLNEGFATYSEALYAEWAGYAGYPPGIEAYRAYMGRIRYTDEKTVFVEDTTNIYNIFNVVVYFKGAWVLHMLRHVMGDDDFFTALRQYVSDPRWVYGSVRTQDFQTVCEEVSGLDLAQFFNQWLYYPYFPSYKYEWKMERNTASKTEVRFKITQTQETTVYEMPLDVTFYFIDGSDSTLTIQNYLQEQEYTFRLNKMPLSAVLDKDDWVLKIAEEKIPDQIPKTVNIRLWYPNPFNARQTIITENWLNQRSRLQIFDVLGRLVRELDPINHSRNLEFFEWDGRNNQGKKTASGIYFVRPVLNTTTGIQTGKSVKVVHLQ</sequence>
<dbReference type="EC" id="3.4.11.2" evidence="4"/>
<comment type="cofactor">
    <cofactor evidence="2">
        <name>Zn(2+)</name>
        <dbReference type="ChEBI" id="CHEBI:29105"/>
    </cofactor>
</comment>
<dbReference type="InterPro" id="IPR001930">
    <property type="entry name" value="Peptidase_M1"/>
</dbReference>
<dbReference type="GO" id="GO:0016285">
    <property type="term" value="F:alanyl aminopeptidase activity"/>
    <property type="evidence" value="ECO:0007669"/>
    <property type="project" value="UniProtKB-EC"/>
</dbReference>
<evidence type="ECO:0000313" key="15">
    <source>
        <dbReference type="EMBL" id="HGY55579.1"/>
    </source>
</evidence>
<dbReference type="GO" id="GO:0008270">
    <property type="term" value="F:zinc ion binding"/>
    <property type="evidence" value="ECO:0007669"/>
    <property type="project" value="InterPro"/>
</dbReference>
<organism evidence="15">
    <name type="scientific">Caldithrix abyssi</name>
    <dbReference type="NCBI Taxonomy" id="187145"/>
    <lineage>
        <taxon>Bacteria</taxon>
        <taxon>Pseudomonadati</taxon>
        <taxon>Calditrichota</taxon>
        <taxon>Calditrichia</taxon>
        <taxon>Calditrichales</taxon>
        <taxon>Calditrichaceae</taxon>
        <taxon>Caldithrix</taxon>
    </lineage>
</organism>
<keyword evidence="11" id="KW-0482">Metalloprotease</keyword>
<reference evidence="15" key="1">
    <citation type="journal article" date="2020" name="mSystems">
        <title>Genome- and Community-Level Interaction Insights into Carbon Utilization and Element Cycling Functions of Hydrothermarchaeota in Hydrothermal Sediment.</title>
        <authorList>
            <person name="Zhou Z."/>
            <person name="Liu Y."/>
            <person name="Xu W."/>
            <person name="Pan J."/>
            <person name="Luo Z.H."/>
            <person name="Li M."/>
        </authorList>
    </citation>
    <scope>NUCLEOTIDE SEQUENCE [LARGE SCALE GENOMIC DNA]</scope>
    <source>
        <strain evidence="15">HyVt-577</strain>
    </source>
</reference>
<gene>
    <name evidence="15" type="ORF">ENK44_07765</name>
</gene>
<evidence type="ECO:0000256" key="8">
    <source>
        <dbReference type="ARBA" id="ARBA00022723"/>
    </source>
</evidence>
<dbReference type="CDD" id="cd09603">
    <property type="entry name" value="M1_APN_like"/>
    <property type="match status" value="1"/>
</dbReference>